<evidence type="ECO:0000313" key="2">
    <source>
        <dbReference type="EMBL" id="RAW66440.1"/>
    </source>
</evidence>
<proteinExistence type="predicted"/>
<accession>A0A329UVW4</accession>
<sequence>MTYAVNFETAPKVIAVKLSTGGMMHASFGSVQYVNTGKQGIDGTTFYPSVEGDECTLSWTNDGNKENPKPVNLRGRQGPQGAPGSDADILPITNLELEKLLI</sequence>
<name>A0A329UVW4_9FIRM</name>
<protein>
    <submittedName>
        <fullName evidence="2">Uncharacterized protein</fullName>
    </submittedName>
</protein>
<organism evidence="2 3">
    <name type="scientific">Faecalibacterium prausnitzii</name>
    <dbReference type="NCBI Taxonomy" id="853"/>
    <lineage>
        <taxon>Bacteria</taxon>
        <taxon>Bacillati</taxon>
        <taxon>Bacillota</taxon>
        <taxon>Clostridia</taxon>
        <taxon>Eubacteriales</taxon>
        <taxon>Oscillospiraceae</taxon>
        <taxon>Faecalibacterium</taxon>
    </lineage>
</organism>
<evidence type="ECO:0000313" key="3">
    <source>
        <dbReference type="Proteomes" id="UP000250550"/>
    </source>
</evidence>
<comment type="caution">
    <text evidence="2">The sequence shown here is derived from an EMBL/GenBank/DDBJ whole genome shotgun (WGS) entry which is preliminary data.</text>
</comment>
<gene>
    <name evidence="2" type="ORF">C4N21_03800</name>
</gene>
<reference evidence="2 3" key="1">
    <citation type="submission" date="2018-02" db="EMBL/GenBank/DDBJ databases">
        <title>Complete genome sequencing of Faecalibacterium prausnitzii strains isolated from the human gut.</title>
        <authorList>
            <person name="Fitzgerald B.C."/>
            <person name="Shkoporov A.N."/>
            <person name="Ross P.R."/>
            <person name="Hill C."/>
        </authorList>
    </citation>
    <scope>NUCLEOTIDE SEQUENCE [LARGE SCALE GENOMIC DNA]</scope>
    <source>
        <strain evidence="2 3">APC924/119</strain>
    </source>
</reference>
<dbReference type="RefSeq" id="WP_112121042.1">
    <property type="nucleotide sequence ID" value="NZ_PRLF01000003.1"/>
</dbReference>
<feature type="region of interest" description="Disordered" evidence="1">
    <location>
        <begin position="59"/>
        <end position="87"/>
    </location>
</feature>
<dbReference type="EMBL" id="PRLF01000003">
    <property type="protein sequence ID" value="RAW66440.1"/>
    <property type="molecule type" value="Genomic_DNA"/>
</dbReference>
<dbReference type="AlphaFoldDB" id="A0A329UVW4"/>
<dbReference type="Proteomes" id="UP000250550">
    <property type="component" value="Unassembled WGS sequence"/>
</dbReference>
<evidence type="ECO:0000256" key="1">
    <source>
        <dbReference type="SAM" id="MobiDB-lite"/>
    </source>
</evidence>